<reference evidence="2 3" key="2">
    <citation type="journal article" date="2022" name="Mar. Drugs">
        <title>Bioassay-Guided Fractionation Leads to the Detection of Cholic Acid Generated by the Rare Thalassomonas sp.</title>
        <authorList>
            <person name="Pheiffer F."/>
            <person name="Schneider Y.K."/>
            <person name="Hansen E.H."/>
            <person name="Andersen J.H."/>
            <person name="Isaksson J."/>
            <person name="Busche T."/>
            <person name="R C."/>
            <person name="Kalinowski J."/>
            <person name="Zyl L.V."/>
            <person name="Trindade M."/>
        </authorList>
    </citation>
    <scope>NUCLEOTIDE SEQUENCE [LARGE SCALE GENOMIC DNA]</scope>
    <source>
        <strain evidence="2 3">XOM25</strain>
    </source>
</reference>
<accession>A0AAE9Z791</accession>
<feature type="transmembrane region" description="Helical" evidence="1">
    <location>
        <begin position="12"/>
        <end position="32"/>
    </location>
</feature>
<keyword evidence="3" id="KW-1185">Reference proteome</keyword>
<sequence length="98" mass="10787">MNRVKLDFWISKIDAVGFIVLSLFLSVPVWAVSYMVEASQGFAVFIALVALVVAGILDSADSFEGICFQLSTSKQFRKSGGIYSLSQQKPITICTRFI</sequence>
<keyword evidence="1" id="KW-0472">Membrane</keyword>
<dbReference type="RefSeq" id="WP_152647467.1">
    <property type="nucleotide sequence ID" value="NZ_CP059733.1"/>
</dbReference>
<dbReference type="AlphaFoldDB" id="A0AAE9Z791"/>
<keyword evidence="1" id="KW-1133">Transmembrane helix</keyword>
<gene>
    <name evidence="2" type="ORF">SG34_013755</name>
</gene>
<evidence type="ECO:0000256" key="1">
    <source>
        <dbReference type="SAM" id="Phobius"/>
    </source>
</evidence>
<reference evidence="2 3" key="1">
    <citation type="journal article" date="2015" name="Genome Announc.">
        <title>Draft Genome Sequences of Marine Isolates of Thalassomonas viridans and Thalassomonas actiniarum.</title>
        <authorList>
            <person name="Olonade I."/>
            <person name="van Zyl L.J."/>
            <person name="Trindade M."/>
        </authorList>
    </citation>
    <scope>NUCLEOTIDE SEQUENCE [LARGE SCALE GENOMIC DNA]</scope>
    <source>
        <strain evidence="2 3">XOM25</strain>
    </source>
</reference>
<evidence type="ECO:0000313" key="3">
    <source>
        <dbReference type="Proteomes" id="UP000032352"/>
    </source>
</evidence>
<protein>
    <submittedName>
        <fullName evidence="2">Uncharacterized protein</fullName>
    </submittedName>
</protein>
<dbReference type="EMBL" id="CP059733">
    <property type="protein sequence ID" value="WDE07848.1"/>
    <property type="molecule type" value="Genomic_DNA"/>
</dbReference>
<dbReference type="KEGG" id="tvd:SG34_013755"/>
<proteinExistence type="predicted"/>
<evidence type="ECO:0000313" key="2">
    <source>
        <dbReference type="EMBL" id="WDE07848.1"/>
    </source>
</evidence>
<keyword evidence="1" id="KW-0812">Transmembrane</keyword>
<dbReference type="Proteomes" id="UP000032352">
    <property type="component" value="Chromosome"/>
</dbReference>
<organism evidence="2 3">
    <name type="scientific">Thalassomonas viridans</name>
    <dbReference type="NCBI Taxonomy" id="137584"/>
    <lineage>
        <taxon>Bacteria</taxon>
        <taxon>Pseudomonadati</taxon>
        <taxon>Pseudomonadota</taxon>
        <taxon>Gammaproteobacteria</taxon>
        <taxon>Alteromonadales</taxon>
        <taxon>Colwelliaceae</taxon>
        <taxon>Thalassomonas</taxon>
    </lineage>
</organism>
<feature type="transmembrane region" description="Helical" evidence="1">
    <location>
        <begin position="38"/>
        <end position="57"/>
    </location>
</feature>
<name>A0AAE9Z791_9GAMM</name>